<comment type="caution">
    <text evidence="1">The sequence shown here is derived from an EMBL/GenBank/DDBJ whole genome shotgun (WGS) entry which is preliminary data.</text>
</comment>
<protein>
    <submittedName>
        <fullName evidence="1">Uncharacterized protein</fullName>
    </submittedName>
</protein>
<gene>
    <name evidence="1" type="ORF">JTE90_015973</name>
</gene>
<sequence>MAQGSGPSEDQCQRRHEDSQIATTAEIYLLAITRFSDLRWPLTLLGNWDGKFTPPTAPMVRTHAGHLKVLVCCAMALHIFQLVKAAGITRIDPDPLNEKAPENNRLGLLDHYYHPLINPDVKNGNDQVGGFEGNRQRL</sequence>
<dbReference type="EMBL" id="JAFNEN010000030">
    <property type="protein sequence ID" value="KAG8199137.1"/>
    <property type="molecule type" value="Genomic_DNA"/>
</dbReference>
<dbReference type="Proteomes" id="UP000827092">
    <property type="component" value="Unassembled WGS sequence"/>
</dbReference>
<dbReference type="AlphaFoldDB" id="A0AAV6VQP2"/>
<reference evidence="1 2" key="1">
    <citation type="journal article" date="2022" name="Nat. Ecol. Evol.">
        <title>A masculinizing supergene underlies an exaggerated male reproductive morph in a spider.</title>
        <authorList>
            <person name="Hendrickx F."/>
            <person name="De Corte Z."/>
            <person name="Sonet G."/>
            <person name="Van Belleghem S.M."/>
            <person name="Kostlbacher S."/>
            <person name="Vangestel C."/>
        </authorList>
    </citation>
    <scope>NUCLEOTIDE SEQUENCE [LARGE SCALE GENOMIC DNA]</scope>
    <source>
        <strain evidence="1">W744_W776</strain>
    </source>
</reference>
<proteinExistence type="predicted"/>
<accession>A0AAV6VQP2</accession>
<evidence type="ECO:0000313" key="2">
    <source>
        <dbReference type="Proteomes" id="UP000827092"/>
    </source>
</evidence>
<keyword evidence="2" id="KW-1185">Reference proteome</keyword>
<organism evidence="1 2">
    <name type="scientific">Oedothorax gibbosus</name>
    <dbReference type="NCBI Taxonomy" id="931172"/>
    <lineage>
        <taxon>Eukaryota</taxon>
        <taxon>Metazoa</taxon>
        <taxon>Ecdysozoa</taxon>
        <taxon>Arthropoda</taxon>
        <taxon>Chelicerata</taxon>
        <taxon>Arachnida</taxon>
        <taxon>Araneae</taxon>
        <taxon>Araneomorphae</taxon>
        <taxon>Entelegynae</taxon>
        <taxon>Araneoidea</taxon>
        <taxon>Linyphiidae</taxon>
        <taxon>Erigoninae</taxon>
        <taxon>Oedothorax</taxon>
    </lineage>
</organism>
<evidence type="ECO:0000313" key="1">
    <source>
        <dbReference type="EMBL" id="KAG8199137.1"/>
    </source>
</evidence>
<name>A0AAV6VQP2_9ARAC</name>